<dbReference type="Pfam" id="PF13589">
    <property type="entry name" value="HATPase_c_3"/>
    <property type="match status" value="1"/>
</dbReference>
<dbReference type="GO" id="GO:0003677">
    <property type="term" value="F:DNA binding"/>
    <property type="evidence" value="ECO:0007669"/>
    <property type="project" value="InterPro"/>
</dbReference>
<dbReference type="Gene3D" id="3.30.565.10">
    <property type="entry name" value="Histidine kinase-like ATPase, C-terminal domain"/>
    <property type="match status" value="1"/>
</dbReference>
<dbReference type="GO" id="GO:0004519">
    <property type="term" value="F:endonuclease activity"/>
    <property type="evidence" value="ECO:0007669"/>
    <property type="project" value="UniProtKB-KW"/>
</dbReference>
<dbReference type="InterPro" id="IPR036890">
    <property type="entry name" value="HATPase_C_sf"/>
</dbReference>
<sequence length="745" mass="82930">MNSVERNSFEAIGRETEGIDVRISHRIIQLFSEGLYSSPNKAVEELVSNAFDAGAENVHIILSSDLRDPNATIVVIDDGEGMDSGGLKQHWIIGESTRRRKNGSSRRKPIGKFGIGKLSTYVLASKLTHISKSGDIYYAATMDYAKLTGGPEGDSQGVFDEQTIQIPLRELTEQQARNVTHPWTEGTKPGYRALDLFGKEASSTWTVAIMSDLKDMGKKISPGRLKWVLRTAMPQRGDFRLFLDGKSITSPKLDDPLARLVIGKDVIQLSDPCPKKLIARKDEAEPEDSVHRYGVYHERLLGRVSGYIEIFKDELDRGKDKFGQSNGFFVYVHGRQVNVDDPGFGIERNLLRHGTFSRFRMIVHMDSLDDALRSSRESFQQGDLYLAAQNFLRAGFNLARNKLVEHDRGQTPAALISERIGSAPASMTRRPLIALAKMVVDKKATPFYLRILSEIPVEEQAEFPEAFKQRLEESDGLIHAVELTPLDSRDGMAIFDARQGKLRINASHPFVAAFQEFFSRPRLSLPLEMFVMSEILMEAHLYHLGLDEKVIRDVIGRRDELLRQLVKTSARRTAGMIAMALLDAKEDANRLEEEMRAAFEAMGFANVIHIGGSGEPDGTAEAHLSATGDGVVRRYKVGLEAKSGGKVTAKRLGVSGIRRHMGKRNCDHHLVIGNGFETTNAKTSASVEEINTYRGETGKTITLMHIDDLARLVRIASAKRIGGLSRLRELFRNCVTPEESQGMGR</sequence>
<proteinExistence type="predicted"/>
<dbReference type="Pfam" id="PF04471">
    <property type="entry name" value="Mrr_cat"/>
    <property type="match status" value="1"/>
</dbReference>
<dbReference type="InterPro" id="IPR007560">
    <property type="entry name" value="Restrct_endonuc_IV_Mrr"/>
</dbReference>
<feature type="domain" description="Restriction endonuclease type IV Mrr" evidence="1">
    <location>
        <begin position="587"/>
        <end position="712"/>
    </location>
</feature>
<name>A0A451BEG2_9GAMM</name>
<evidence type="ECO:0000259" key="1">
    <source>
        <dbReference type="Pfam" id="PF04471"/>
    </source>
</evidence>
<dbReference type="AlphaFoldDB" id="A0A451BEG2"/>
<organism evidence="3">
    <name type="scientific">Candidatus Kentrum sp. MB</name>
    <dbReference type="NCBI Taxonomy" id="2138164"/>
    <lineage>
        <taxon>Bacteria</taxon>
        <taxon>Pseudomonadati</taxon>
        <taxon>Pseudomonadota</taxon>
        <taxon>Gammaproteobacteria</taxon>
        <taxon>Candidatus Kentrum</taxon>
    </lineage>
</organism>
<dbReference type="EMBL" id="CAADGH010000067">
    <property type="protein sequence ID" value="VFK76668.1"/>
    <property type="molecule type" value="Genomic_DNA"/>
</dbReference>
<dbReference type="SUPFAM" id="SSF55874">
    <property type="entry name" value="ATPase domain of HSP90 chaperone/DNA topoisomerase II/histidine kinase"/>
    <property type="match status" value="1"/>
</dbReference>
<reference evidence="3" key="1">
    <citation type="submission" date="2019-02" db="EMBL/GenBank/DDBJ databases">
        <authorList>
            <person name="Gruber-Vodicka R. H."/>
            <person name="Seah K. B. B."/>
        </authorList>
    </citation>
    <scope>NUCLEOTIDE SEQUENCE</scope>
    <source>
        <strain evidence="3">BECK_BZ198</strain>
        <strain evidence="2">BECK_BZ199</strain>
    </source>
</reference>
<accession>A0A451BEG2</accession>
<evidence type="ECO:0000313" key="3">
    <source>
        <dbReference type="EMBL" id="VFK76668.1"/>
    </source>
</evidence>
<keyword evidence="3" id="KW-0378">Hydrolase</keyword>
<keyword evidence="3" id="KW-0255">Endonuclease</keyword>
<evidence type="ECO:0000313" key="2">
    <source>
        <dbReference type="EMBL" id="VFK34339.1"/>
    </source>
</evidence>
<dbReference type="EMBL" id="CAADFQ010000068">
    <property type="protein sequence ID" value="VFK34339.1"/>
    <property type="molecule type" value="Genomic_DNA"/>
</dbReference>
<gene>
    <name evidence="3" type="ORF">BECKMB1821H_GA0114242_106711</name>
    <name evidence="2" type="ORF">BECKMB1821I_GA0114274_106811</name>
</gene>
<dbReference type="GO" id="GO:0009307">
    <property type="term" value="P:DNA restriction-modification system"/>
    <property type="evidence" value="ECO:0007669"/>
    <property type="project" value="InterPro"/>
</dbReference>
<keyword evidence="3" id="KW-0540">Nuclease</keyword>
<protein>
    <submittedName>
        <fullName evidence="3">Restriction endonuclease</fullName>
    </submittedName>
</protein>